<keyword evidence="3" id="KW-1185">Reference proteome</keyword>
<dbReference type="AlphaFoldDB" id="A0A368JH58"/>
<accession>A0A368JH58</accession>
<name>A0A368JH58_9BACT</name>
<dbReference type="OrthoDB" id="961565at2"/>
<evidence type="ECO:0000256" key="1">
    <source>
        <dbReference type="SAM" id="Phobius"/>
    </source>
</evidence>
<evidence type="ECO:0000313" key="3">
    <source>
        <dbReference type="Proteomes" id="UP000253383"/>
    </source>
</evidence>
<keyword evidence="1" id="KW-1133">Transmembrane helix</keyword>
<feature type="transmembrane region" description="Helical" evidence="1">
    <location>
        <begin position="68"/>
        <end position="86"/>
    </location>
</feature>
<feature type="transmembrane region" description="Helical" evidence="1">
    <location>
        <begin position="175"/>
        <end position="197"/>
    </location>
</feature>
<gene>
    <name evidence="2" type="ORF">DUE52_23345</name>
</gene>
<feature type="transmembrane region" description="Helical" evidence="1">
    <location>
        <begin position="236"/>
        <end position="254"/>
    </location>
</feature>
<comment type="caution">
    <text evidence="2">The sequence shown here is derived from an EMBL/GenBank/DDBJ whole genome shotgun (WGS) entry which is preliminary data.</text>
</comment>
<keyword evidence="1" id="KW-0472">Membrane</keyword>
<evidence type="ECO:0000313" key="2">
    <source>
        <dbReference type="EMBL" id="RCR66999.1"/>
    </source>
</evidence>
<feature type="transmembrane region" description="Helical" evidence="1">
    <location>
        <begin position="12"/>
        <end position="33"/>
    </location>
</feature>
<dbReference type="Proteomes" id="UP000253383">
    <property type="component" value="Unassembled WGS sequence"/>
</dbReference>
<protein>
    <submittedName>
        <fullName evidence="2">Transporter</fullName>
    </submittedName>
</protein>
<feature type="transmembrane region" description="Helical" evidence="1">
    <location>
        <begin position="39"/>
        <end position="56"/>
    </location>
</feature>
<keyword evidence="1" id="KW-0812">Transmembrane</keyword>
<dbReference type="RefSeq" id="WP_114408486.1">
    <property type="nucleotide sequence ID" value="NZ_QOWE01000022.1"/>
</dbReference>
<feature type="transmembrane region" description="Helical" evidence="1">
    <location>
        <begin position="115"/>
        <end position="137"/>
    </location>
</feature>
<organism evidence="2 3">
    <name type="scientific">Larkinella punicea</name>
    <dbReference type="NCBI Taxonomy" id="2315727"/>
    <lineage>
        <taxon>Bacteria</taxon>
        <taxon>Pseudomonadati</taxon>
        <taxon>Bacteroidota</taxon>
        <taxon>Cytophagia</taxon>
        <taxon>Cytophagales</taxon>
        <taxon>Spirosomataceae</taxon>
        <taxon>Larkinella</taxon>
    </lineage>
</organism>
<reference evidence="2 3" key="1">
    <citation type="submission" date="2018-07" db="EMBL/GenBank/DDBJ databases">
        <title>Genome analysis of Larkinella rosea.</title>
        <authorList>
            <person name="Zhou Z."/>
            <person name="Wang G."/>
        </authorList>
    </citation>
    <scope>NUCLEOTIDE SEQUENCE [LARGE SCALE GENOMIC DNA]</scope>
    <source>
        <strain evidence="3">zzj9</strain>
    </source>
</reference>
<sequence length="255" mass="26572">MTPLFQQIITYALLPTLALTGGGLLALFIRFGLQARSAILHFAAGVVFSVVAVEILPDVVRLHDPLRTVVGFGMGIGLMLLIRRLTERPGEVSPGDGVTNSATVPIGKSVPSFSVAFLLAIGVDIFIDGLLLGIGFAAGAKEGILLALALGVEVLSLGLATATSLSEANIPCQRIIGLLLGLSTLFFASTVGGATLLHNLPETGLDILLSFGLAALLFLVTEELLVEAHEGPEKPWLTATFFAGFLLFLILGMVA</sequence>
<proteinExistence type="predicted"/>
<dbReference type="EMBL" id="QOWE01000022">
    <property type="protein sequence ID" value="RCR66999.1"/>
    <property type="molecule type" value="Genomic_DNA"/>
</dbReference>
<feature type="transmembrane region" description="Helical" evidence="1">
    <location>
        <begin position="144"/>
        <end position="163"/>
    </location>
</feature>
<feature type="transmembrane region" description="Helical" evidence="1">
    <location>
        <begin position="204"/>
        <end position="221"/>
    </location>
</feature>